<dbReference type="EMBL" id="CAJVPY010008462">
    <property type="protein sequence ID" value="CAG8696304.1"/>
    <property type="molecule type" value="Genomic_DNA"/>
</dbReference>
<protein>
    <submittedName>
        <fullName evidence="3">17399_t:CDS:1</fullName>
    </submittedName>
</protein>
<evidence type="ECO:0000259" key="2">
    <source>
        <dbReference type="PROSITE" id="PS50994"/>
    </source>
</evidence>
<name>A0A9N9EX66_9GLOM</name>
<accession>A0A9N9EX66</accession>
<dbReference type="PANTHER" id="PTHR37984">
    <property type="entry name" value="PROTEIN CBG26694"/>
    <property type="match status" value="1"/>
</dbReference>
<evidence type="ECO:0000256" key="1">
    <source>
        <dbReference type="SAM" id="Coils"/>
    </source>
</evidence>
<evidence type="ECO:0000313" key="4">
    <source>
        <dbReference type="Proteomes" id="UP000789405"/>
    </source>
</evidence>
<feature type="domain" description="Integrase catalytic" evidence="2">
    <location>
        <begin position="1"/>
        <end position="159"/>
    </location>
</feature>
<organism evidence="3 4">
    <name type="scientific">Dentiscutata erythropus</name>
    <dbReference type="NCBI Taxonomy" id="1348616"/>
    <lineage>
        <taxon>Eukaryota</taxon>
        <taxon>Fungi</taxon>
        <taxon>Fungi incertae sedis</taxon>
        <taxon>Mucoromycota</taxon>
        <taxon>Glomeromycotina</taxon>
        <taxon>Glomeromycetes</taxon>
        <taxon>Diversisporales</taxon>
        <taxon>Gigasporaceae</taxon>
        <taxon>Dentiscutata</taxon>
    </lineage>
</organism>
<keyword evidence="1" id="KW-0175">Coiled coil</keyword>
<dbReference type="AlphaFoldDB" id="A0A9N9EX66"/>
<dbReference type="Gene3D" id="3.30.420.10">
    <property type="entry name" value="Ribonuclease H-like superfamily/Ribonuclease H"/>
    <property type="match status" value="1"/>
</dbReference>
<dbReference type="SUPFAM" id="SSF53098">
    <property type="entry name" value="Ribonuclease H-like"/>
    <property type="match status" value="1"/>
</dbReference>
<dbReference type="PANTHER" id="PTHR37984:SF5">
    <property type="entry name" value="PROTEIN NYNRIN-LIKE"/>
    <property type="match status" value="1"/>
</dbReference>
<keyword evidence="4" id="KW-1185">Reference proteome</keyword>
<dbReference type="Proteomes" id="UP000789405">
    <property type="component" value="Unassembled WGS sequence"/>
</dbReference>
<dbReference type="InterPro" id="IPR012337">
    <property type="entry name" value="RNaseH-like_sf"/>
</dbReference>
<evidence type="ECO:0000313" key="3">
    <source>
        <dbReference type="EMBL" id="CAG8696304.1"/>
    </source>
</evidence>
<proteinExistence type="predicted"/>
<dbReference type="GO" id="GO:0003676">
    <property type="term" value="F:nucleic acid binding"/>
    <property type="evidence" value="ECO:0007669"/>
    <property type="project" value="InterPro"/>
</dbReference>
<feature type="coiled-coil region" evidence="1">
    <location>
        <begin position="170"/>
        <end position="197"/>
    </location>
</feature>
<dbReference type="PROSITE" id="PS50994">
    <property type="entry name" value="INTEGRASE"/>
    <property type="match status" value="1"/>
</dbReference>
<dbReference type="GO" id="GO:0005634">
    <property type="term" value="C:nucleus"/>
    <property type="evidence" value="ECO:0007669"/>
    <property type="project" value="UniProtKB-ARBA"/>
</dbReference>
<gene>
    <name evidence="3" type="ORF">DERYTH_LOCUS12696</name>
</gene>
<dbReference type="InterPro" id="IPR050951">
    <property type="entry name" value="Retrovirus_Pol_polyprotein"/>
</dbReference>
<dbReference type="InterPro" id="IPR036397">
    <property type="entry name" value="RNaseH_sf"/>
</dbReference>
<sequence>MNFIVDLPSSAGFDSILVVVDRLTKMAHFITCNKSINAKQTALLVLQEIVRLNGIPEEIVSDKGPQFTSYFWKHLFKLLGKKIKLSSAYHSQFNGQSKWVNQVLEQYLKCTVNYHQGNWADLLPLAEFSYNNSTHSSTDTTLFFANYGFYPQFNIQSPKHSVVTSAENHAIHLQQIRVELTKELEAARERYKQNADRL</sequence>
<reference evidence="3" key="1">
    <citation type="submission" date="2021-06" db="EMBL/GenBank/DDBJ databases">
        <authorList>
            <person name="Kallberg Y."/>
            <person name="Tangrot J."/>
            <person name="Rosling A."/>
        </authorList>
    </citation>
    <scope>NUCLEOTIDE SEQUENCE</scope>
    <source>
        <strain evidence="3">MA453B</strain>
    </source>
</reference>
<dbReference type="GO" id="GO:0015074">
    <property type="term" value="P:DNA integration"/>
    <property type="evidence" value="ECO:0007669"/>
    <property type="project" value="InterPro"/>
</dbReference>
<dbReference type="InterPro" id="IPR001584">
    <property type="entry name" value="Integrase_cat-core"/>
</dbReference>
<comment type="caution">
    <text evidence="3">The sequence shown here is derived from an EMBL/GenBank/DDBJ whole genome shotgun (WGS) entry which is preliminary data.</text>
</comment>
<dbReference type="OrthoDB" id="2447315at2759"/>